<reference evidence="16" key="1">
    <citation type="submission" date="2003-08" db="EMBL/GenBank/DDBJ databases">
        <authorList>
            <person name="Birren B."/>
            <person name="Nusbaum C."/>
            <person name="Abebe A."/>
            <person name="Abouelleil A."/>
            <person name="Adekoya E."/>
            <person name="Ait-zahra M."/>
            <person name="Allen N."/>
            <person name="Allen T."/>
            <person name="An P."/>
            <person name="Anderson M."/>
            <person name="Anderson S."/>
            <person name="Arachchi H."/>
            <person name="Armbruster J."/>
            <person name="Bachantsang P."/>
            <person name="Baldwin J."/>
            <person name="Barry A."/>
            <person name="Bayul T."/>
            <person name="Blitshsteyn B."/>
            <person name="Bloom T."/>
            <person name="Blye J."/>
            <person name="Boguslavskiy L."/>
            <person name="Borowsky M."/>
            <person name="Boukhgalter B."/>
            <person name="Brunache A."/>
            <person name="Butler J."/>
            <person name="Calixte N."/>
            <person name="Calvo S."/>
            <person name="Camarata J."/>
            <person name="Campo K."/>
            <person name="Chang J."/>
            <person name="Cheshatsang Y."/>
            <person name="Citroen M."/>
            <person name="Collymore A."/>
            <person name="Considine T."/>
            <person name="Cook A."/>
            <person name="Cooke P."/>
            <person name="Corum B."/>
            <person name="Cuomo C."/>
            <person name="David R."/>
            <person name="Dawoe T."/>
            <person name="Degray S."/>
            <person name="Dodge S."/>
            <person name="Dooley K."/>
            <person name="Dorje P."/>
            <person name="Dorjee K."/>
            <person name="Dorris L."/>
            <person name="Duffey N."/>
            <person name="Dupes A."/>
            <person name="Elkins T."/>
            <person name="Engels R."/>
            <person name="Erickson J."/>
            <person name="Farina A."/>
            <person name="Faro S."/>
            <person name="Ferreira P."/>
            <person name="Fischer H."/>
            <person name="Fitzgerald M."/>
            <person name="Foley K."/>
            <person name="Gage D."/>
            <person name="Galagan J."/>
            <person name="Gearin G."/>
            <person name="Gnerre S."/>
            <person name="Gnirke A."/>
            <person name="Goyette A."/>
            <person name="Graham J."/>
            <person name="Grandbois E."/>
            <person name="Gyaltsen K."/>
            <person name="Hafez N."/>
            <person name="Hagopian D."/>
            <person name="Hagos B."/>
            <person name="Hall J."/>
            <person name="Hatcher B."/>
            <person name="Heller A."/>
            <person name="Higgins H."/>
            <person name="Honan T."/>
            <person name="Horn A."/>
            <person name="Houde N."/>
            <person name="Hughes L."/>
            <person name="Hulme W."/>
            <person name="Husby E."/>
            <person name="Iliev I."/>
            <person name="Jaffe D."/>
            <person name="Jones C."/>
            <person name="Kamal M."/>
            <person name="Kamat A."/>
            <person name="Kamvysselis M."/>
            <person name="Karlsson E."/>
            <person name="Kells C."/>
            <person name="Kieu A."/>
            <person name="Kisner P."/>
            <person name="Kodira C."/>
            <person name="Kulbokas E."/>
            <person name="Labutti K."/>
            <person name="Lama D."/>
            <person name="Landers T."/>
            <person name="Leger J."/>
            <person name="Levine S."/>
            <person name="Lewis D."/>
            <person name="Lewis T."/>
            <person name="Lindblad-toh K."/>
            <person name="Liu X."/>
            <person name="Lokyitsang T."/>
            <person name="Lokyitsang Y."/>
            <person name="Lucien O."/>
            <person name="Lui A."/>
            <person name="Ma L.J."/>
            <person name="Mabbitt R."/>
            <person name="Macdonald J."/>
            <person name="Maclean C."/>
            <person name="Major J."/>
            <person name="Manning J."/>
            <person name="Marabella R."/>
            <person name="Maru K."/>
            <person name="Matthews C."/>
            <person name="Mauceli E."/>
            <person name="Mccarthy M."/>
            <person name="Mcdonough S."/>
            <person name="Mcghee T."/>
            <person name="Meldrim J."/>
            <person name="Meneus L."/>
            <person name="Mesirov J."/>
            <person name="Mihalev A."/>
            <person name="Mihova T."/>
            <person name="Mikkelsen T."/>
            <person name="Mlenga V."/>
            <person name="Moru K."/>
            <person name="Mozes J."/>
            <person name="Mulrain L."/>
            <person name="Munson G."/>
            <person name="Naylor J."/>
            <person name="Newes C."/>
            <person name="Nguyen C."/>
            <person name="Nguyen N."/>
            <person name="Nguyen T."/>
            <person name="Nicol R."/>
            <person name="Nielsen C."/>
            <person name="Nizzari M."/>
            <person name="Norbu C."/>
            <person name="Norbu N."/>
            <person name="O'donnell P."/>
            <person name="Okoawo O."/>
            <person name="O'leary S."/>
            <person name="Omotosho B."/>
            <person name="O'neill K."/>
            <person name="Osman S."/>
            <person name="Parker S."/>
            <person name="Perrin D."/>
            <person name="Phunkhang P."/>
            <person name="Piqani B."/>
            <person name="Purcell S."/>
            <person name="Rachupka T."/>
            <person name="Ramasamy U."/>
            <person name="Rameau R."/>
            <person name="Ray V."/>
            <person name="Raymond C."/>
            <person name="Retta R."/>
            <person name="Richardson S."/>
            <person name="Rise C."/>
            <person name="Rodriguez J."/>
            <person name="Rogers J."/>
            <person name="Rogov P."/>
            <person name="Rutman M."/>
            <person name="Schupbach R."/>
            <person name="Seaman C."/>
            <person name="Settipalli S."/>
            <person name="Sharpe T."/>
            <person name="Sheridan J."/>
            <person name="Sherpa N."/>
            <person name="Shi J."/>
            <person name="Smirnov S."/>
            <person name="Smith C."/>
            <person name="Sougnez C."/>
            <person name="Spencer B."/>
            <person name="Stalker J."/>
            <person name="Stange-thomann N."/>
            <person name="Stavropoulos S."/>
            <person name="Stetson K."/>
            <person name="Stone C."/>
            <person name="Stone S."/>
            <person name="Stubbs M."/>
            <person name="Talamas J."/>
            <person name="Tchuinga P."/>
            <person name="Tenzing P."/>
            <person name="Tesfaye S."/>
            <person name="Theodore J."/>
            <person name="Thoulutsang Y."/>
            <person name="Topham K."/>
            <person name="Towey S."/>
            <person name="Tsamla T."/>
            <person name="Tsomo N."/>
            <person name="Vallee D."/>
            <person name="Vassiliev H."/>
            <person name="Venkataraman V."/>
            <person name="Vinson J."/>
            <person name="Vo A."/>
            <person name="Wade C."/>
            <person name="Wang S."/>
            <person name="Wangchuk T."/>
            <person name="Wangdi T."/>
            <person name="Whittaker C."/>
            <person name="Wilkinson J."/>
            <person name="Wu Y."/>
            <person name="Wyman D."/>
            <person name="Yadav S."/>
            <person name="Yang S."/>
            <person name="Yang X."/>
            <person name="Yeager S."/>
            <person name="Yee E."/>
            <person name="Young G."/>
            <person name="Zainoun J."/>
            <person name="Zembeck L."/>
            <person name="Zimmer A."/>
            <person name="Zody M."/>
            <person name="Lander E."/>
        </authorList>
    </citation>
    <scope>NUCLEOTIDE SEQUENCE [LARGE SCALE GENOMIC DNA]</scope>
</reference>
<evidence type="ECO:0000256" key="4">
    <source>
        <dbReference type="ARBA" id="ARBA00011738"/>
    </source>
</evidence>
<organism evidence="15 16">
    <name type="scientific">Ciona savignyi</name>
    <name type="common">Pacific transparent sea squirt</name>
    <dbReference type="NCBI Taxonomy" id="51511"/>
    <lineage>
        <taxon>Eukaryota</taxon>
        <taxon>Metazoa</taxon>
        <taxon>Chordata</taxon>
        <taxon>Tunicata</taxon>
        <taxon>Ascidiacea</taxon>
        <taxon>Phlebobranchia</taxon>
        <taxon>Cionidae</taxon>
        <taxon>Ciona</taxon>
    </lineage>
</organism>
<evidence type="ECO:0000256" key="11">
    <source>
        <dbReference type="ARBA" id="ARBA00071467"/>
    </source>
</evidence>
<dbReference type="GeneTree" id="ENSGT00940000154045"/>
<keyword evidence="5" id="KW-0963">Cytoplasm</keyword>
<dbReference type="GO" id="GO:0019693">
    <property type="term" value="P:ribose phosphate metabolic process"/>
    <property type="evidence" value="ECO:0007669"/>
    <property type="project" value="TreeGrafter"/>
</dbReference>
<evidence type="ECO:0000256" key="7">
    <source>
        <dbReference type="ARBA" id="ARBA00022842"/>
    </source>
</evidence>
<reference evidence="15" key="2">
    <citation type="submission" date="2025-08" db="UniProtKB">
        <authorList>
            <consortium name="Ensembl"/>
        </authorList>
    </citation>
    <scope>IDENTIFICATION</scope>
</reference>
<dbReference type="OMA" id="ITRIWFS"/>
<dbReference type="Gene3D" id="3.90.79.10">
    <property type="entry name" value="Nucleoside Triphosphate Pyrophosphohydrolase"/>
    <property type="match status" value="1"/>
</dbReference>
<dbReference type="GO" id="GO:0008768">
    <property type="term" value="F:UDP-sugar diphosphatase activity"/>
    <property type="evidence" value="ECO:0007669"/>
    <property type="project" value="UniProtKB-EC"/>
</dbReference>
<dbReference type="InterPro" id="IPR004385">
    <property type="entry name" value="NDP_pyrophosphatase"/>
</dbReference>
<evidence type="ECO:0000256" key="5">
    <source>
        <dbReference type="ARBA" id="ARBA00022490"/>
    </source>
</evidence>
<protein>
    <recommendedName>
        <fullName evidence="11">Uridine diphosphate glucose pyrophosphatase NUDT14</fullName>
        <ecNumber evidence="10">3.6.1.45</ecNumber>
    </recommendedName>
    <alternativeName>
        <fullName evidence="12">Nucleoside diphosphate-linked moiety X motif 14</fullName>
    </alternativeName>
</protein>
<name>H2ZE87_CIOSA</name>
<keyword evidence="16" id="KW-1185">Reference proteome</keyword>
<dbReference type="STRING" id="51511.ENSCSAVP00000015903"/>
<proteinExistence type="inferred from homology"/>
<keyword evidence="6" id="KW-0378">Hydrolase</keyword>
<evidence type="ECO:0000256" key="1">
    <source>
        <dbReference type="ARBA" id="ARBA00001946"/>
    </source>
</evidence>
<dbReference type="PROSITE" id="PS51462">
    <property type="entry name" value="NUDIX"/>
    <property type="match status" value="1"/>
</dbReference>
<evidence type="ECO:0000256" key="12">
    <source>
        <dbReference type="ARBA" id="ARBA00080475"/>
    </source>
</evidence>
<accession>H2ZE87</accession>
<keyword evidence="13" id="KW-0812">Transmembrane</keyword>
<feature type="transmembrane region" description="Helical" evidence="13">
    <location>
        <begin position="6"/>
        <end position="24"/>
    </location>
</feature>
<dbReference type="eggNOG" id="KOG4432">
    <property type="taxonomic scope" value="Eukaryota"/>
</dbReference>
<dbReference type="InterPro" id="IPR000086">
    <property type="entry name" value="NUDIX_hydrolase_dom"/>
</dbReference>
<evidence type="ECO:0000256" key="3">
    <source>
        <dbReference type="ARBA" id="ARBA00005582"/>
    </source>
</evidence>
<comment type="catalytic activity">
    <reaction evidence="8">
        <text>UDP-sugar + H2O = UMP + alpha-D-aldose 1-phosphate.</text>
        <dbReference type="EC" id="3.6.1.45"/>
    </reaction>
</comment>
<dbReference type="Ensembl" id="ENSCSAVT00000016082.1">
    <property type="protein sequence ID" value="ENSCSAVP00000015903.1"/>
    <property type="gene ID" value="ENSCSAVG00000009353.1"/>
</dbReference>
<evidence type="ECO:0000259" key="14">
    <source>
        <dbReference type="PROSITE" id="PS51462"/>
    </source>
</evidence>
<dbReference type="HOGENOM" id="CLU_062658_1_0_1"/>
<evidence type="ECO:0000256" key="9">
    <source>
        <dbReference type="ARBA" id="ARBA00054674"/>
    </source>
</evidence>
<dbReference type="Proteomes" id="UP000007875">
    <property type="component" value="Unassembled WGS sequence"/>
</dbReference>
<comment type="subcellular location">
    <subcellularLocation>
        <location evidence="2">Cytoplasm</location>
    </subcellularLocation>
</comment>
<dbReference type="EC" id="3.6.1.45" evidence="10"/>
<dbReference type="FunFam" id="3.90.79.10:FF:000035">
    <property type="entry name" value="Uridine diphosphate glucose pyrophosphatase"/>
    <property type="match status" value="1"/>
</dbReference>
<dbReference type="InParanoid" id="H2ZE87"/>
<evidence type="ECO:0000313" key="16">
    <source>
        <dbReference type="Proteomes" id="UP000007875"/>
    </source>
</evidence>
<dbReference type="SUPFAM" id="SSF55811">
    <property type="entry name" value="Nudix"/>
    <property type="match status" value="1"/>
</dbReference>
<dbReference type="PANTHER" id="PTHR11839:SF15">
    <property type="entry name" value="URIDINE DIPHOSPHATE GLUCOSE PYROPHOSPHATASE NUDT14"/>
    <property type="match status" value="1"/>
</dbReference>
<comment type="similarity">
    <text evidence="3">Belongs to the Nudix hydrolase family.</text>
</comment>
<dbReference type="PANTHER" id="PTHR11839">
    <property type="entry name" value="UDP/ADP-SUGAR PYROPHOSPHATASE"/>
    <property type="match status" value="1"/>
</dbReference>
<feature type="domain" description="Nudix hydrolase" evidence="14">
    <location>
        <begin position="10"/>
        <end position="167"/>
    </location>
</feature>
<evidence type="ECO:0000256" key="6">
    <source>
        <dbReference type="ARBA" id="ARBA00022801"/>
    </source>
</evidence>
<sequence length="182" mass="20120">MENQGFGTILLSITVAILIYDISIKSIVLVRQFRPAVYMTIQYYAEKSGNSSELPTIEDAIPYELCAGIVDRDEPPSSIAASEVLEETGYKIDANKLELISKYRSGVGASGALQHVYYVQVDSSMKVSEGGGCEHEDEMIDLFHLKLADVKSFIENPDITNRTAGLLLALQWFLIHKADKLS</sequence>
<dbReference type="InterPro" id="IPR015797">
    <property type="entry name" value="NUDIX_hydrolase-like_dom_sf"/>
</dbReference>
<evidence type="ECO:0000256" key="8">
    <source>
        <dbReference type="ARBA" id="ARBA00051086"/>
    </source>
</evidence>
<comment type="function">
    <text evidence="9">Hydrolyzes UDP-glucose to glucose 1-phosphate and UMP and ADP-ribose to ribose 5-phosphate and AMP. The physiological substrate is probably UDP-glucose. Poor activity on other substrates such as ADP-glucose, CDP-glucose, GDP-glucose and GDP-mannose.</text>
</comment>
<evidence type="ECO:0000313" key="15">
    <source>
        <dbReference type="Ensembl" id="ENSCSAVP00000015903.1"/>
    </source>
</evidence>
<evidence type="ECO:0000256" key="10">
    <source>
        <dbReference type="ARBA" id="ARBA00066480"/>
    </source>
</evidence>
<dbReference type="AlphaFoldDB" id="H2ZE87"/>
<dbReference type="CDD" id="cd18887">
    <property type="entry name" value="NUDIX_UGPPase_Nudt14"/>
    <property type="match status" value="1"/>
</dbReference>
<dbReference type="GO" id="GO:0006753">
    <property type="term" value="P:nucleoside phosphate metabolic process"/>
    <property type="evidence" value="ECO:0007669"/>
    <property type="project" value="TreeGrafter"/>
</dbReference>
<dbReference type="FunCoup" id="H2ZE87">
    <property type="interactions" value="6"/>
</dbReference>
<keyword evidence="7" id="KW-0460">Magnesium</keyword>
<comment type="subunit">
    <text evidence="4">Homodimer.</text>
</comment>
<keyword evidence="13" id="KW-0472">Membrane</keyword>
<reference evidence="15" key="3">
    <citation type="submission" date="2025-09" db="UniProtKB">
        <authorList>
            <consortium name="Ensembl"/>
        </authorList>
    </citation>
    <scope>IDENTIFICATION</scope>
</reference>
<evidence type="ECO:0000256" key="13">
    <source>
        <dbReference type="SAM" id="Phobius"/>
    </source>
</evidence>
<dbReference type="GO" id="GO:0046872">
    <property type="term" value="F:metal ion binding"/>
    <property type="evidence" value="ECO:0007669"/>
    <property type="project" value="InterPro"/>
</dbReference>
<comment type="cofactor">
    <cofactor evidence="1">
        <name>Mg(2+)</name>
        <dbReference type="ChEBI" id="CHEBI:18420"/>
    </cofactor>
</comment>
<evidence type="ECO:0000256" key="2">
    <source>
        <dbReference type="ARBA" id="ARBA00004496"/>
    </source>
</evidence>
<dbReference type="GO" id="GO:0005737">
    <property type="term" value="C:cytoplasm"/>
    <property type="evidence" value="ECO:0007669"/>
    <property type="project" value="UniProtKB-SubCell"/>
</dbReference>
<keyword evidence="13" id="KW-1133">Transmembrane helix</keyword>
<dbReference type="NCBIfam" id="TIGR00052">
    <property type="entry name" value="nudix-type nucleoside diphosphatase, YffH/AdpP family"/>
    <property type="match status" value="1"/>
</dbReference>